<evidence type="ECO:0000313" key="2">
    <source>
        <dbReference type="Proteomes" id="UP000053562"/>
    </source>
</evidence>
<organism evidence="1 2">
    <name type="scientific">Plasmodium vivax India VII</name>
    <dbReference type="NCBI Taxonomy" id="1077284"/>
    <lineage>
        <taxon>Eukaryota</taxon>
        <taxon>Sar</taxon>
        <taxon>Alveolata</taxon>
        <taxon>Apicomplexa</taxon>
        <taxon>Aconoidasida</taxon>
        <taxon>Haemosporida</taxon>
        <taxon>Plasmodiidae</taxon>
        <taxon>Plasmodium</taxon>
        <taxon>Plasmodium (Plasmodium)</taxon>
    </lineage>
</organism>
<dbReference type="EMBL" id="KQ234501">
    <property type="protein sequence ID" value="KMZ77121.1"/>
    <property type="molecule type" value="Genomic_DNA"/>
</dbReference>
<dbReference type="AlphaFoldDB" id="A0A0J9S2V2"/>
<name>A0A0J9S2V2_PLAVI</name>
<protein>
    <submittedName>
        <fullName evidence="1">Uncharacterized protein</fullName>
    </submittedName>
</protein>
<evidence type="ECO:0000313" key="1">
    <source>
        <dbReference type="EMBL" id="KMZ77121.1"/>
    </source>
</evidence>
<gene>
    <name evidence="1" type="ORF">PVIIG_06186</name>
</gene>
<sequence length="137" mass="16507">MLNDKSNNNNYCRYFMYWLYREKKLYITKNGSRETWNGCISCVWDRLEKKRDDSGKKCEFKNEIDSYAIVQIMKIIDDMCAINAQTTLMNDIESNREKCLEFNKIIFLGKKNILKLEKVVPMDKYINYLKKNFVHLM</sequence>
<proteinExistence type="predicted"/>
<reference evidence="1 2" key="1">
    <citation type="submission" date="2011-08" db="EMBL/GenBank/DDBJ databases">
        <title>The Genome Sequence of Plasmodium vivax India VII.</title>
        <authorList>
            <consortium name="The Broad Institute Genome Sequencing Platform"/>
            <consortium name="The Broad Institute Genome Sequencing Center for Infectious Disease"/>
            <person name="Neafsey D."/>
            <person name="Carlton J."/>
            <person name="Barnwell J."/>
            <person name="Collins W."/>
            <person name="Escalante A."/>
            <person name="Mullikin J."/>
            <person name="Saul A."/>
            <person name="Guigo R."/>
            <person name="Camara F."/>
            <person name="Young S.K."/>
            <person name="Zeng Q."/>
            <person name="Gargeya S."/>
            <person name="Fitzgerald M."/>
            <person name="Haas B."/>
            <person name="Abouelleil A."/>
            <person name="Alvarado L."/>
            <person name="Arachchi H.M."/>
            <person name="Berlin A."/>
            <person name="Brown A."/>
            <person name="Chapman S.B."/>
            <person name="Chen Z."/>
            <person name="Dunbar C."/>
            <person name="Freedman E."/>
            <person name="Gearin G."/>
            <person name="Gellesch M."/>
            <person name="Goldberg J."/>
            <person name="Griggs A."/>
            <person name="Gujja S."/>
            <person name="Heiman D."/>
            <person name="Howarth C."/>
            <person name="Larson L."/>
            <person name="Lui A."/>
            <person name="MacDonald P.J.P."/>
            <person name="Montmayeur A."/>
            <person name="Murphy C."/>
            <person name="Neiman D."/>
            <person name="Pearson M."/>
            <person name="Priest M."/>
            <person name="Roberts A."/>
            <person name="Saif S."/>
            <person name="Shea T."/>
            <person name="Shenoy N."/>
            <person name="Sisk P."/>
            <person name="Stolte C."/>
            <person name="Sykes S."/>
            <person name="Wortman J."/>
            <person name="Nusbaum C."/>
            <person name="Birren B."/>
        </authorList>
    </citation>
    <scope>NUCLEOTIDE SEQUENCE [LARGE SCALE GENOMIC DNA]</scope>
    <source>
        <strain evidence="1 2">India VII</strain>
    </source>
</reference>
<accession>A0A0J9S2V2</accession>
<dbReference type="Proteomes" id="UP000053562">
    <property type="component" value="Unassembled WGS sequence"/>
</dbReference>